<accession>A0ABQ0H9T4</accession>
<dbReference type="Proteomes" id="UP000004881">
    <property type="component" value="Unassembled WGS sequence"/>
</dbReference>
<protein>
    <recommendedName>
        <fullName evidence="4">DUF5642 domain-containing protein</fullName>
    </recommendedName>
</protein>
<dbReference type="RefSeq" id="WP_004019403.1">
    <property type="nucleotide sequence ID" value="NZ_BAFD01000020.1"/>
</dbReference>
<evidence type="ECO:0000313" key="3">
    <source>
        <dbReference type="Proteomes" id="UP000004881"/>
    </source>
</evidence>
<organism evidence="2 3">
    <name type="scientific">Gordonia terrae NBRC 100016</name>
    <dbReference type="NCBI Taxonomy" id="1089454"/>
    <lineage>
        <taxon>Bacteria</taxon>
        <taxon>Bacillati</taxon>
        <taxon>Actinomycetota</taxon>
        <taxon>Actinomycetes</taxon>
        <taxon>Mycobacteriales</taxon>
        <taxon>Gordoniaceae</taxon>
        <taxon>Gordonia</taxon>
    </lineage>
</organism>
<name>A0ABQ0H9T4_9ACTN</name>
<keyword evidence="3" id="KW-1185">Reference proteome</keyword>
<dbReference type="GeneID" id="32688417"/>
<keyword evidence="1" id="KW-0732">Signal</keyword>
<evidence type="ECO:0008006" key="4">
    <source>
        <dbReference type="Google" id="ProtNLM"/>
    </source>
</evidence>
<evidence type="ECO:0000256" key="1">
    <source>
        <dbReference type="SAM" id="SignalP"/>
    </source>
</evidence>
<feature type="signal peptide" evidence="1">
    <location>
        <begin position="1"/>
        <end position="37"/>
    </location>
</feature>
<proteinExistence type="predicted"/>
<comment type="caution">
    <text evidence="2">The sequence shown here is derived from an EMBL/GenBank/DDBJ whole genome shotgun (WGS) entry which is preliminary data.</text>
</comment>
<reference evidence="2 3" key="1">
    <citation type="submission" date="2012-02" db="EMBL/GenBank/DDBJ databases">
        <title>Whole genome shotgun sequence of Gordonia terrae NBRC 100016.</title>
        <authorList>
            <person name="Takarada H."/>
            <person name="Hosoyama A."/>
            <person name="Tsuchikane K."/>
            <person name="Katsumata H."/>
            <person name="Yamazaki S."/>
            <person name="Fujita N."/>
        </authorList>
    </citation>
    <scope>NUCLEOTIDE SEQUENCE [LARGE SCALE GENOMIC DNA]</scope>
    <source>
        <strain evidence="2 3">NBRC 100016</strain>
    </source>
</reference>
<gene>
    <name evidence="2" type="ORF">GOTRE_020_00210</name>
</gene>
<dbReference type="EMBL" id="BAFD01000020">
    <property type="protein sequence ID" value="GAB42652.1"/>
    <property type="molecule type" value="Genomic_DNA"/>
</dbReference>
<evidence type="ECO:0000313" key="2">
    <source>
        <dbReference type="EMBL" id="GAB42652.1"/>
    </source>
</evidence>
<sequence>MTEPRVPRPCLPSPGRTRVPAACLVAAAVLLSACSVAGEPAPSGPDLSARSVSAADFPNGAASEIPASAVANALADVTGAPMAGQTGTEVSPPDCAPATVAADGAVAYLGPGPGERSTLTTVVAGVDTTLDDVVDLAQRCGQTTTTTFGASSTVTTEVLPPPPAPDGVDTATIRRTIVTGGGVPTTTSALTLLGERDGVRVYTEYRWPAAGPVAPEAAAVLDALFVKANAAAFG</sequence>
<dbReference type="PROSITE" id="PS51257">
    <property type="entry name" value="PROKAR_LIPOPROTEIN"/>
    <property type="match status" value="1"/>
</dbReference>
<feature type="chain" id="PRO_5047006209" description="DUF5642 domain-containing protein" evidence="1">
    <location>
        <begin position="38"/>
        <end position="234"/>
    </location>
</feature>